<feature type="domain" description="Aminoacyl-tRNA synthetase class Ia" evidence="17">
    <location>
        <begin position="152"/>
        <end position="775"/>
    </location>
</feature>
<evidence type="ECO:0000259" key="18">
    <source>
        <dbReference type="Pfam" id="PF08264"/>
    </source>
</evidence>
<evidence type="ECO:0000256" key="13">
    <source>
        <dbReference type="ARBA" id="ARBA00047552"/>
    </source>
</evidence>
<dbReference type="FunFam" id="3.40.50.620:FF:000078">
    <property type="entry name" value="Valine--tRNA ligase, mitochondrial"/>
    <property type="match status" value="1"/>
</dbReference>
<dbReference type="PANTHER" id="PTHR11946:SF109">
    <property type="entry name" value="VALINE--TRNA LIGASE"/>
    <property type="match status" value="1"/>
</dbReference>
<evidence type="ECO:0000256" key="1">
    <source>
        <dbReference type="ARBA" id="ARBA00004173"/>
    </source>
</evidence>
<evidence type="ECO:0000256" key="12">
    <source>
        <dbReference type="ARBA" id="ARBA00040837"/>
    </source>
</evidence>
<dbReference type="InterPro" id="IPR014729">
    <property type="entry name" value="Rossmann-like_a/b/a_fold"/>
</dbReference>
<dbReference type="InterPro" id="IPR001412">
    <property type="entry name" value="aa-tRNA-synth_I_CS"/>
</dbReference>
<keyword evidence="7 14" id="KW-0547">Nucleotide-binding</keyword>
<reference evidence="19" key="1">
    <citation type="journal article" date="2020" name="Stud. Mycol.">
        <title>101 Dothideomycetes genomes: a test case for predicting lifestyles and emergence of pathogens.</title>
        <authorList>
            <person name="Haridas S."/>
            <person name="Albert R."/>
            <person name="Binder M."/>
            <person name="Bloem J."/>
            <person name="Labutti K."/>
            <person name="Salamov A."/>
            <person name="Andreopoulos B."/>
            <person name="Baker S."/>
            <person name="Barry K."/>
            <person name="Bills G."/>
            <person name="Bluhm B."/>
            <person name="Cannon C."/>
            <person name="Castanera R."/>
            <person name="Culley D."/>
            <person name="Daum C."/>
            <person name="Ezra D."/>
            <person name="Gonzalez J."/>
            <person name="Henrissat B."/>
            <person name="Kuo A."/>
            <person name="Liang C."/>
            <person name="Lipzen A."/>
            <person name="Lutzoni F."/>
            <person name="Magnuson J."/>
            <person name="Mondo S."/>
            <person name="Nolan M."/>
            <person name="Ohm R."/>
            <person name="Pangilinan J."/>
            <person name="Park H.-J."/>
            <person name="Ramirez L."/>
            <person name="Alfaro M."/>
            <person name="Sun H."/>
            <person name="Tritt A."/>
            <person name="Yoshinaga Y."/>
            <person name="Zwiers L.-H."/>
            <person name="Turgeon B."/>
            <person name="Goodwin S."/>
            <person name="Spatafora J."/>
            <person name="Crous P."/>
            <person name="Grigoriev I."/>
        </authorList>
    </citation>
    <scope>NUCLEOTIDE SEQUENCE</scope>
    <source>
        <strain evidence="19">CBS 122681</strain>
    </source>
</reference>
<evidence type="ECO:0000256" key="16">
    <source>
        <dbReference type="SAM" id="MobiDB-lite"/>
    </source>
</evidence>
<dbReference type="NCBIfam" id="TIGR00422">
    <property type="entry name" value="valS"/>
    <property type="match status" value="1"/>
</dbReference>
<dbReference type="PANTHER" id="PTHR11946">
    <property type="entry name" value="VALYL-TRNA SYNTHETASES"/>
    <property type="match status" value="1"/>
</dbReference>
<dbReference type="CDD" id="cd00817">
    <property type="entry name" value="ValRS_core"/>
    <property type="match status" value="1"/>
</dbReference>
<gene>
    <name evidence="19" type="ORF">K491DRAFT_609266</name>
</gene>
<dbReference type="GO" id="GO:0006438">
    <property type="term" value="P:valyl-tRNA aminoacylation"/>
    <property type="evidence" value="ECO:0007669"/>
    <property type="project" value="InterPro"/>
</dbReference>
<dbReference type="PROSITE" id="PS00178">
    <property type="entry name" value="AA_TRNA_LIGASE_I"/>
    <property type="match status" value="1"/>
</dbReference>
<dbReference type="InterPro" id="IPR002300">
    <property type="entry name" value="aa-tRNA-synth_Ia"/>
</dbReference>
<dbReference type="EMBL" id="MU004463">
    <property type="protein sequence ID" value="KAF2650201.1"/>
    <property type="molecule type" value="Genomic_DNA"/>
</dbReference>
<dbReference type="FunFam" id="3.40.50.620:FF:000020">
    <property type="entry name" value="Valine--tRNA ligase, mitochondrial"/>
    <property type="match status" value="1"/>
</dbReference>
<evidence type="ECO:0000256" key="3">
    <source>
        <dbReference type="ARBA" id="ARBA00005594"/>
    </source>
</evidence>
<dbReference type="GO" id="GO:0005739">
    <property type="term" value="C:mitochondrion"/>
    <property type="evidence" value="ECO:0007669"/>
    <property type="project" value="UniProtKB-SubCell"/>
</dbReference>
<evidence type="ECO:0000256" key="15">
    <source>
        <dbReference type="SAM" id="Coils"/>
    </source>
</evidence>
<evidence type="ECO:0000313" key="19">
    <source>
        <dbReference type="EMBL" id="KAF2650201.1"/>
    </source>
</evidence>
<dbReference type="SUPFAM" id="SSF52374">
    <property type="entry name" value="Nucleotidylyl transferase"/>
    <property type="match status" value="1"/>
</dbReference>
<evidence type="ECO:0000256" key="8">
    <source>
        <dbReference type="ARBA" id="ARBA00022840"/>
    </source>
</evidence>
<evidence type="ECO:0000259" key="17">
    <source>
        <dbReference type="Pfam" id="PF00133"/>
    </source>
</evidence>
<keyword evidence="6 14" id="KW-0436">Ligase</keyword>
<dbReference type="PRINTS" id="PR00986">
    <property type="entry name" value="TRNASYNTHVAL"/>
</dbReference>
<comment type="catalytic activity">
    <reaction evidence="13">
        <text>tRNA(Val) + L-valine + ATP = L-valyl-tRNA(Val) + AMP + diphosphate</text>
        <dbReference type="Rhea" id="RHEA:10704"/>
        <dbReference type="Rhea" id="RHEA-COMP:9672"/>
        <dbReference type="Rhea" id="RHEA-COMP:9708"/>
        <dbReference type="ChEBI" id="CHEBI:30616"/>
        <dbReference type="ChEBI" id="CHEBI:33019"/>
        <dbReference type="ChEBI" id="CHEBI:57762"/>
        <dbReference type="ChEBI" id="CHEBI:78442"/>
        <dbReference type="ChEBI" id="CHEBI:78537"/>
        <dbReference type="ChEBI" id="CHEBI:456215"/>
        <dbReference type="EC" id="6.1.1.9"/>
    </reaction>
</comment>
<evidence type="ECO:0000256" key="4">
    <source>
        <dbReference type="ARBA" id="ARBA00013169"/>
    </source>
</evidence>
<keyword evidence="5" id="KW-0963">Cytoplasm</keyword>
<dbReference type="InterPro" id="IPR002303">
    <property type="entry name" value="Valyl-tRNA_ligase"/>
</dbReference>
<keyword evidence="15" id="KW-0175">Coiled coil</keyword>
<keyword evidence="9 14" id="KW-0648">Protein biosynthesis</keyword>
<dbReference type="Gene3D" id="3.90.740.10">
    <property type="entry name" value="Valyl/Leucyl/Isoleucyl-tRNA synthetase, editing domain"/>
    <property type="match status" value="1"/>
</dbReference>
<dbReference type="EC" id="6.1.1.9" evidence="4"/>
<feature type="compositionally biased region" description="Polar residues" evidence="16">
    <location>
        <begin position="1"/>
        <end position="12"/>
    </location>
</feature>
<feature type="coiled-coil region" evidence="15">
    <location>
        <begin position="1031"/>
        <end position="1100"/>
    </location>
</feature>
<keyword evidence="10 14" id="KW-0030">Aminoacyl-tRNA synthetase</keyword>
<accession>A0A6A6ST77</accession>
<dbReference type="Pfam" id="PF08264">
    <property type="entry name" value="Anticodon_1"/>
    <property type="match status" value="1"/>
</dbReference>
<evidence type="ECO:0000313" key="20">
    <source>
        <dbReference type="Proteomes" id="UP000799324"/>
    </source>
</evidence>
<comment type="similarity">
    <text evidence="3 14">Belongs to the class-I aminoacyl-tRNA synthetase family.</text>
</comment>
<dbReference type="GO" id="GO:0005524">
    <property type="term" value="F:ATP binding"/>
    <property type="evidence" value="ECO:0007669"/>
    <property type="project" value="UniProtKB-KW"/>
</dbReference>
<dbReference type="Pfam" id="PF00133">
    <property type="entry name" value="tRNA-synt_1"/>
    <property type="match status" value="1"/>
</dbReference>
<dbReference type="FunFam" id="3.90.740.10:FF:000005">
    <property type="entry name" value="Valine--tRNA ligase, mitochondrial"/>
    <property type="match status" value="1"/>
</dbReference>
<keyword evidence="20" id="KW-1185">Reference proteome</keyword>
<dbReference type="SUPFAM" id="SSF47323">
    <property type="entry name" value="Anticodon-binding domain of a subclass of class I aminoacyl-tRNA synthetases"/>
    <property type="match status" value="1"/>
</dbReference>
<dbReference type="OrthoDB" id="629407at2759"/>
<feature type="compositionally biased region" description="Basic and acidic residues" evidence="16">
    <location>
        <begin position="50"/>
        <end position="79"/>
    </location>
</feature>
<comment type="subcellular location">
    <subcellularLocation>
        <location evidence="2">Cytoplasm</location>
    </subcellularLocation>
    <subcellularLocation>
        <location evidence="1">Mitochondrion</location>
    </subcellularLocation>
</comment>
<keyword evidence="8 14" id="KW-0067">ATP-binding</keyword>
<dbReference type="Proteomes" id="UP000799324">
    <property type="component" value="Unassembled WGS sequence"/>
</dbReference>
<evidence type="ECO:0000256" key="2">
    <source>
        <dbReference type="ARBA" id="ARBA00004496"/>
    </source>
</evidence>
<dbReference type="Gene3D" id="1.10.730.10">
    <property type="entry name" value="Isoleucyl-tRNA Synthetase, Domain 1"/>
    <property type="match status" value="1"/>
</dbReference>
<dbReference type="SUPFAM" id="SSF50677">
    <property type="entry name" value="ValRS/IleRS/LeuRS editing domain"/>
    <property type="match status" value="1"/>
</dbReference>
<feature type="compositionally biased region" description="Polar residues" evidence="16">
    <location>
        <begin position="85"/>
        <end position="98"/>
    </location>
</feature>
<feature type="domain" description="Methionyl/Valyl/Leucyl/Isoleucyl-tRNA synthetase anticodon-binding" evidence="18">
    <location>
        <begin position="819"/>
        <end position="968"/>
    </location>
</feature>
<evidence type="ECO:0000256" key="14">
    <source>
        <dbReference type="RuleBase" id="RU363035"/>
    </source>
</evidence>
<evidence type="ECO:0000256" key="10">
    <source>
        <dbReference type="ARBA" id="ARBA00023146"/>
    </source>
</evidence>
<evidence type="ECO:0000256" key="7">
    <source>
        <dbReference type="ARBA" id="ARBA00022741"/>
    </source>
</evidence>
<dbReference type="AlphaFoldDB" id="A0A6A6ST77"/>
<dbReference type="GO" id="GO:0005829">
    <property type="term" value="C:cytosol"/>
    <property type="evidence" value="ECO:0007669"/>
    <property type="project" value="TreeGrafter"/>
</dbReference>
<dbReference type="CDD" id="cd07962">
    <property type="entry name" value="Anticodon_Ia_Val"/>
    <property type="match status" value="1"/>
</dbReference>
<feature type="region of interest" description="Disordered" evidence="16">
    <location>
        <begin position="1"/>
        <end position="114"/>
    </location>
</feature>
<evidence type="ECO:0000256" key="6">
    <source>
        <dbReference type="ARBA" id="ARBA00022598"/>
    </source>
</evidence>
<evidence type="ECO:0000256" key="9">
    <source>
        <dbReference type="ARBA" id="ARBA00022917"/>
    </source>
</evidence>
<dbReference type="GO" id="GO:0004832">
    <property type="term" value="F:valine-tRNA ligase activity"/>
    <property type="evidence" value="ECO:0007669"/>
    <property type="project" value="UniProtKB-EC"/>
</dbReference>
<dbReference type="GO" id="GO:0002161">
    <property type="term" value="F:aminoacyl-tRNA deacylase activity"/>
    <property type="evidence" value="ECO:0007669"/>
    <property type="project" value="InterPro"/>
</dbReference>
<dbReference type="NCBIfam" id="NF004349">
    <property type="entry name" value="PRK05729.1"/>
    <property type="match status" value="1"/>
</dbReference>
<evidence type="ECO:0000256" key="5">
    <source>
        <dbReference type="ARBA" id="ARBA00022490"/>
    </source>
</evidence>
<name>A0A6A6ST77_9PLEO</name>
<proteinExistence type="inferred from homology"/>
<dbReference type="InterPro" id="IPR009080">
    <property type="entry name" value="tRNAsynth_Ia_anticodon-bd"/>
</dbReference>
<sequence>MALNAASHNITGDKTGPVTSAPPALGDESKNAILGSADSEATGQSAPGRDGGEKELPKKQKTEKELEKERKKAEKDAKFKAKKASQTASTGATSNNTGGDAGASKEKKKAKAAKEVLPDYVEETKPGEKKILKSLDDPFHKAYIPQVVESAWYEWWEKEGFFKPELQDGKVKPAGNFVIPIPPPNITGKLHCGHALATSLQDLLVRWKRMSGFSTLFLPGCDHASISTQSVIENLLWRRERKTRHDLGRPKFLETTMEWKHDMHSSITNSLKRMGGSFDWSREAFTMDPNLSAAVTETFVRMHEEGYIYRSNRLVNWCTQLNTALSNLEVDNKELAGRTLLDVPGYERKVEFGVLTHFKYPIEGTEEFLEVATTRPETMLGDTAIAVHPKDERYKHLVGKKAKHPFVDRLLAIVADDYVDPEFGTGAVKITPAHDANDFALGQRHGLEQINILTDNGLMNHNTGQYKGMKRFDVRYKVTEDLEKLGLLVKKVDNAMKVPLCNKSKDVIEPLMKPQWWMKMKPLAEQAIKAVEDGDIVIRPATSEKMYYIWLKNINDWCLSRQLWWGHQIPAYFVKIQGENSNSSDENDNDLWVTGRTEEEARKKAADKFPGKTFTLERDEDVLDTWFSSGLWPFSTLGWPNETEDMKNFFPTSVLETGWDILFFWVARMIMFSLHLTGKVPFKEVYCHSLIRDSEGRKMSKSLGNVIDPIDIMEGITLQELNEKLHKGNLDPKELKAAEKYQKTAFPQGIPECGTDALRMALIGYTTGGGDIAFDVTVIHGYRRFCNKIYQATKYALGRLGDFTPRATIKKGGKESLPERWILHKLSESAKLVNERLEARAFSGATQVTYKYFYEYLCDTYIENSKTIFDEGSDEAKESAKQTLYTALEGGLLLIHPFMPFLTEELWQRLPRREGDKTRSIMLASYPQYTAEFDDPAADREYELLVDCSKGIRSLVSEYAIKDSATVSIQPLDESAHSILQNPTTRPSIVSLAGKAVSDVTLLSLSDAAPTGSAVYTVGTSATVFLDVKGRIDIDKEIAKASDRLKKANETVERQKKIMSDDEWELKVGDATKEQEREKLKAAELEARNWQASIEQFERLKIE</sequence>
<dbReference type="InterPro" id="IPR013155">
    <property type="entry name" value="M/V/L/I-tRNA-synth_anticd-bd"/>
</dbReference>
<dbReference type="InterPro" id="IPR033705">
    <property type="entry name" value="Anticodon_Ia_Val"/>
</dbReference>
<organism evidence="19 20">
    <name type="scientific">Lophiostoma macrostomum CBS 122681</name>
    <dbReference type="NCBI Taxonomy" id="1314788"/>
    <lineage>
        <taxon>Eukaryota</taxon>
        <taxon>Fungi</taxon>
        <taxon>Dikarya</taxon>
        <taxon>Ascomycota</taxon>
        <taxon>Pezizomycotina</taxon>
        <taxon>Dothideomycetes</taxon>
        <taxon>Pleosporomycetidae</taxon>
        <taxon>Pleosporales</taxon>
        <taxon>Lophiostomataceae</taxon>
        <taxon>Lophiostoma</taxon>
    </lineage>
</organism>
<dbReference type="FunFam" id="1.10.730.10:FF:000009">
    <property type="entry name" value="Valine--tRNA ligase, mitochondrial"/>
    <property type="match status" value="1"/>
</dbReference>
<protein>
    <recommendedName>
        <fullName evidence="12">Valine--tRNA ligase, mitochondrial</fullName>
        <ecNumber evidence="4">6.1.1.9</ecNumber>
    </recommendedName>
    <alternativeName>
        <fullName evidence="11">Valyl-tRNA synthetase</fullName>
    </alternativeName>
</protein>
<dbReference type="InterPro" id="IPR009008">
    <property type="entry name" value="Val/Leu/Ile-tRNA-synth_edit"/>
</dbReference>
<dbReference type="Gene3D" id="3.40.50.620">
    <property type="entry name" value="HUPs"/>
    <property type="match status" value="2"/>
</dbReference>
<dbReference type="HAMAP" id="MF_02004">
    <property type="entry name" value="Val_tRNA_synth_type1"/>
    <property type="match status" value="1"/>
</dbReference>
<evidence type="ECO:0000256" key="11">
    <source>
        <dbReference type="ARBA" id="ARBA00029936"/>
    </source>
</evidence>